<keyword evidence="7" id="KW-0658">Purine biosynthesis</keyword>
<accession>A0AAE0T7R6</accession>
<comment type="caution">
    <text evidence="15">The sequence shown here is derived from an EMBL/GenBank/DDBJ whole genome shotgun (WGS) entry which is preliminary data.</text>
</comment>
<evidence type="ECO:0000256" key="2">
    <source>
        <dbReference type="ARBA" id="ARBA00010138"/>
    </source>
</evidence>
<dbReference type="GO" id="GO:0004044">
    <property type="term" value="F:amidophosphoribosyltransferase activity"/>
    <property type="evidence" value="ECO:0007669"/>
    <property type="project" value="UniProtKB-EC"/>
</dbReference>
<dbReference type="GO" id="GO:0050660">
    <property type="term" value="F:flavin adenine dinucleotide binding"/>
    <property type="evidence" value="ECO:0007669"/>
    <property type="project" value="InterPro"/>
</dbReference>
<organism evidence="15 16">
    <name type="scientific">Potamilus streckersoni</name>
    <dbReference type="NCBI Taxonomy" id="2493646"/>
    <lineage>
        <taxon>Eukaryota</taxon>
        <taxon>Metazoa</taxon>
        <taxon>Spiralia</taxon>
        <taxon>Lophotrochozoa</taxon>
        <taxon>Mollusca</taxon>
        <taxon>Bivalvia</taxon>
        <taxon>Autobranchia</taxon>
        <taxon>Heteroconchia</taxon>
        <taxon>Palaeoheterodonta</taxon>
        <taxon>Unionida</taxon>
        <taxon>Unionoidea</taxon>
        <taxon>Unionidae</taxon>
        <taxon>Ambleminae</taxon>
        <taxon>Lampsilini</taxon>
        <taxon>Potamilus</taxon>
    </lineage>
</organism>
<dbReference type="Pfam" id="PF13537">
    <property type="entry name" value="GATase_7"/>
    <property type="match status" value="1"/>
</dbReference>
<protein>
    <recommendedName>
        <fullName evidence="9">Amidophosphoribosyltransferase</fullName>
        <ecNumber evidence="3">2.4.2.14</ecNumber>
    </recommendedName>
    <alternativeName>
        <fullName evidence="10">Glutamine phosphoribosylpyrophosphate amidotransferase</fullName>
    </alternativeName>
</protein>
<keyword evidence="12" id="KW-0129">CBS domain</keyword>
<dbReference type="PROSITE" id="PS51371">
    <property type="entry name" value="CBS"/>
    <property type="match status" value="1"/>
</dbReference>
<reference evidence="15" key="2">
    <citation type="journal article" date="2021" name="Genome Biol. Evol.">
        <title>Developing a high-quality reference genome for a parasitic bivalve with doubly uniparental inheritance (Bivalvia: Unionida).</title>
        <authorList>
            <person name="Smith C.H."/>
        </authorList>
    </citation>
    <scope>NUCLEOTIDE SEQUENCE</scope>
    <source>
        <strain evidence="15">CHS0354</strain>
        <tissue evidence="15">Mantle</tissue>
    </source>
</reference>
<dbReference type="GO" id="GO:0009113">
    <property type="term" value="P:purine nucleobase biosynthetic process"/>
    <property type="evidence" value="ECO:0007669"/>
    <property type="project" value="InterPro"/>
</dbReference>
<dbReference type="NCBIfam" id="TIGR01134">
    <property type="entry name" value="purF"/>
    <property type="match status" value="1"/>
</dbReference>
<dbReference type="Proteomes" id="UP001195483">
    <property type="component" value="Unassembled WGS sequence"/>
</dbReference>
<evidence type="ECO:0000256" key="4">
    <source>
        <dbReference type="ARBA" id="ARBA00022676"/>
    </source>
</evidence>
<evidence type="ECO:0000256" key="7">
    <source>
        <dbReference type="ARBA" id="ARBA00022755"/>
    </source>
</evidence>
<keyword evidence="6" id="KW-0677">Repeat</keyword>
<dbReference type="PROSITE" id="PS51278">
    <property type="entry name" value="GATASE_TYPE_2"/>
    <property type="match status" value="1"/>
</dbReference>
<dbReference type="AlphaFoldDB" id="A0AAE0T7R6"/>
<dbReference type="Gene3D" id="3.10.580.10">
    <property type="entry name" value="CBS-domain"/>
    <property type="match status" value="1"/>
</dbReference>
<keyword evidence="16" id="KW-1185">Reference proteome</keyword>
<dbReference type="SUPFAM" id="SSF56235">
    <property type="entry name" value="N-terminal nucleophile aminohydrolases (Ntn hydrolases)"/>
    <property type="match status" value="1"/>
</dbReference>
<evidence type="ECO:0000313" key="15">
    <source>
        <dbReference type="EMBL" id="KAK3604864.1"/>
    </source>
</evidence>
<evidence type="ECO:0000256" key="6">
    <source>
        <dbReference type="ARBA" id="ARBA00022737"/>
    </source>
</evidence>
<comment type="pathway">
    <text evidence="1">Purine metabolism; IMP biosynthesis via de novo pathway; N(1)-(5-phospho-D-ribosyl)glycinamide from 5-phospho-alpha-D-ribose 1-diphosphate: step 1/2.</text>
</comment>
<evidence type="ECO:0000256" key="9">
    <source>
        <dbReference type="ARBA" id="ARBA00033770"/>
    </source>
</evidence>
<proteinExistence type="inferred from homology"/>
<comment type="similarity">
    <text evidence="2">In the C-terminal section; belongs to the purine/pyrimidine phosphoribosyltransferase family.</text>
</comment>
<dbReference type="EC" id="2.4.2.14" evidence="3"/>
<dbReference type="InterPro" id="IPR017932">
    <property type="entry name" value="GATase_2_dom"/>
</dbReference>
<evidence type="ECO:0000256" key="8">
    <source>
        <dbReference type="ARBA" id="ARBA00022962"/>
    </source>
</evidence>
<dbReference type="InterPro" id="IPR029057">
    <property type="entry name" value="PRTase-like"/>
</dbReference>
<sequence>MIPRKDIIAVSKQSSIKDVREKFKQVLHSRVIVYDKTIDTIIGYIDLGDIFASSQRITDMVKPVFFVPESRKLFDIFQDFFRHKDTHIAVVVDEYGGTTGIISVTDLTEEIIGDFKIDSGVRGRKKTQPEWLQQDATTFVVNGKLKTEVFRDVSFIDITGESYETVAGFVLDHLQRPVEDDLIFKHIYYGLNALQHRGQEGAGIVTCEKKNYKKRFSIHKGFGLVSDVFKPTDSLKDMMSRAYSGIGHTRYSTSGSSTLTENIQPLYAKYHGGNLAIAHNGNLTNAKPLRESLIKDGIIFKASSDTEILLHLIARSKKDTLLERIEEALLQVEGSYSLVILTEEGLIAARDPKGFRPLVIGKKILDDGTVLNVIASETCAFDISKIVYEREIEPGEILLTNQQQISLHLPRTPKRARCIFEYVYFSRPDSTIFGHSVDKVRRKLGKNLAQESPIEDLKKEDYATVISVPDSSNTSALGYVTESNKLGYPSRIEIGLIRNHYTGRTFINPSEKDRSQQVRSKLNAVKGILHNRCLVIVDDSIVRGTTIKELVKLIKEGQPQSIHFRIASPPIISPCYYGIDISDKEKLIAHHFRENISKLAEHFEIDSLKYLSFEKLIESVPKYEDEETSYCTGCFTGNYPTSTENVTLNKDEND</sequence>
<dbReference type="SUPFAM" id="SSF56176">
    <property type="entry name" value="FAD-binding/transporter-associated domain-like"/>
    <property type="match status" value="1"/>
</dbReference>
<dbReference type="InterPro" id="IPR000644">
    <property type="entry name" value="CBS_dom"/>
</dbReference>
<dbReference type="CDD" id="cd06223">
    <property type="entry name" value="PRTases_typeI"/>
    <property type="match status" value="1"/>
</dbReference>
<dbReference type="Pfam" id="PF00571">
    <property type="entry name" value="CBS"/>
    <property type="match status" value="2"/>
</dbReference>
<dbReference type="SUPFAM" id="SSF54631">
    <property type="entry name" value="CBS-domain pair"/>
    <property type="match status" value="1"/>
</dbReference>
<dbReference type="HAMAP" id="MF_01931">
    <property type="entry name" value="PurF"/>
    <property type="match status" value="1"/>
</dbReference>
<dbReference type="InterPro" id="IPR046342">
    <property type="entry name" value="CBS_dom_sf"/>
</dbReference>
<dbReference type="GO" id="GO:0006164">
    <property type="term" value="P:purine nucleotide biosynthetic process"/>
    <property type="evidence" value="ECO:0007669"/>
    <property type="project" value="UniProtKB-KW"/>
</dbReference>
<evidence type="ECO:0000256" key="12">
    <source>
        <dbReference type="PROSITE-ProRule" id="PRU00703"/>
    </source>
</evidence>
<gene>
    <name evidence="15" type="ORF">CHS0354_000526</name>
</gene>
<evidence type="ECO:0000256" key="1">
    <source>
        <dbReference type="ARBA" id="ARBA00005209"/>
    </source>
</evidence>
<dbReference type="EMBL" id="JAEAOA010000085">
    <property type="protein sequence ID" value="KAK3604864.1"/>
    <property type="molecule type" value="Genomic_DNA"/>
</dbReference>
<dbReference type="Gene3D" id="3.60.20.10">
    <property type="entry name" value="Glutamine Phosphoribosylpyrophosphate, subunit 1, domain 1"/>
    <property type="match status" value="1"/>
</dbReference>
<keyword evidence="5" id="KW-0808">Transferase</keyword>
<dbReference type="CDD" id="cd04590">
    <property type="entry name" value="CBS_pair_CorC_HlyC_assoc"/>
    <property type="match status" value="1"/>
</dbReference>
<evidence type="ECO:0000259" key="13">
    <source>
        <dbReference type="PROSITE" id="PS51278"/>
    </source>
</evidence>
<dbReference type="InterPro" id="IPR035584">
    <property type="entry name" value="PurF_N"/>
</dbReference>
<evidence type="ECO:0000256" key="11">
    <source>
        <dbReference type="ARBA" id="ARBA00048545"/>
    </source>
</evidence>
<dbReference type="PANTHER" id="PTHR11907">
    <property type="entry name" value="AMIDOPHOSPHORIBOSYLTRANSFERASE"/>
    <property type="match status" value="1"/>
</dbReference>
<dbReference type="CDD" id="cd00715">
    <property type="entry name" value="GPATase_N"/>
    <property type="match status" value="1"/>
</dbReference>
<name>A0AAE0T7R6_9BIVA</name>
<dbReference type="InterPro" id="IPR044751">
    <property type="entry name" value="Ion_transp-like_CBS"/>
</dbReference>
<feature type="domain" description="Glutamine amidotransferase type-2" evidence="13">
    <location>
        <begin position="164"/>
        <end position="403"/>
    </location>
</feature>
<evidence type="ECO:0000259" key="14">
    <source>
        <dbReference type="PROSITE" id="PS51371"/>
    </source>
</evidence>
<feature type="domain" description="CBS" evidence="14">
    <location>
        <begin position="60"/>
        <end position="119"/>
    </location>
</feature>
<dbReference type="InterPro" id="IPR005854">
    <property type="entry name" value="PurF"/>
</dbReference>
<comment type="catalytic activity">
    <reaction evidence="11">
        <text>5-phospho-beta-D-ribosylamine + L-glutamate + diphosphate = 5-phospho-alpha-D-ribose 1-diphosphate + L-glutamine + H2O</text>
        <dbReference type="Rhea" id="RHEA:14905"/>
        <dbReference type="ChEBI" id="CHEBI:15377"/>
        <dbReference type="ChEBI" id="CHEBI:29985"/>
        <dbReference type="ChEBI" id="CHEBI:33019"/>
        <dbReference type="ChEBI" id="CHEBI:58017"/>
        <dbReference type="ChEBI" id="CHEBI:58359"/>
        <dbReference type="ChEBI" id="CHEBI:58681"/>
        <dbReference type="EC" id="2.4.2.14"/>
    </reaction>
    <physiologicalReaction direction="right-to-left" evidence="11">
        <dbReference type="Rhea" id="RHEA:14907"/>
    </physiologicalReaction>
</comment>
<evidence type="ECO:0000313" key="16">
    <source>
        <dbReference type="Proteomes" id="UP001195483"/>
    </source>
</evidence>
<evidence type="ECO:0000256" key="10">
    <source>
        <dbReference type="ARBA" id="ARBA00033776"/>
    </source>
</evidence>
<keyword evidence="4" id="KW-0328">Glycosyltransferase</keyword>
<evidence type="ECO:0000256" key="3">
    <source>
        <dbReference type="ARBA" id="ARBA00011941"/>
    </source>
</evidence>
<dbReference type="InterPro" id="IPR029055">
    <property type="entry name" value="Ntn_hydrolases_N"/>
</dbReference>
<dbReference type="Gene3D" id="3.40.50.2020">
    <property type="match status" value="1"/>
</dbReference>
<dbReference type="InterPro" id="IPR036318">
    <property type="entry name" value="FAD-bd_PCMH-like_sf"/>
</dbReference>
<evidence type="ECO:0000256" key="5">
    <source>
        <dbReference type="ARBA" id="ARBA00022679"/>
    </source>
</evidence>
<reference evidence="15" key="1">
    <citation type="journal article" date="2021" name="Genome Biol. Evol.">
        <title>A High-Quality Reference Genome for a Parasitic Bivalve with Doubly Uniparental Inheritance (Bivalvia: Unionida).</title>
        <authorList>
            <person name="Smith C.H."/>
        </authorList>
    </citation>
    <scope>NUCLEOTIDE SEQUENCE</scope>
    <source>
        <strain evidence="15">CHS0354</strain>
    </source>
</reference>
<dbReference type="SUPFAM" id="SSF53271">
    <property type="entry name" value="PRTase-like"/>
    <property type="match status" value="1"/>
</dbReference>
<dbReference type="InterPro" id="IPR000836">
    <property type="entry name" value="PRTase_dom"/>
</dbReference>
<reference evidence="15" key="3">
    <citation type="submission" date="2023-05" db="EMBL/GenBank/DDBJ databases">
        <authorList>
            <person name="Smith C.H."/>
        </authorList>
    </citation>
    <scope>NUCLEOTIDE SEQUENCE</scope>
    <source>
        <strain evidence="15">CHS0354</strain>
        <tissue evidence="15">Mantle</tissue>
    </source>
</reference>
<keyword evidence="8" id="KW-0315">Glutamine amidotransferase</keyword>